<organism evidence="2 3">
    <name type="scientific">Pelagerythrobacter aerophilus</name>
    <dbReference type="NCBI Taxonomy" id="2306995"/>
    <lineage>
        <taxon>Bacteria</taxon>
        <taxon>Pseudomonadati</taxon>
        <taxon>Pseudomonadota</taxon>
        <taxon>Alphaproteobacteria</taxon>
        <taxon>Sphingomonadales</taxon>
        <taxon>Erythrobacteraceae</taxon>
        <taxon>Pelagerythrobacter</taxon>
    </lineage>
</organism>
<accession>A0A418NML4</accession>
<dbReference type="AlphaFoldDB" id="A0A418NML4"/>
<dbReference type="CDD" id="cd17511">
    <property type="entry name" value="YbjN_AmyR-like"/>
    <property type="match status" value="1"/>
</dbReference>
<reference evidence="2 3" key="1">
    <citation type="submission" date="2018-08" db="EMBL/GenBank/DDBJ databases">
        <title>Altererythrobacter sp.Ery1 and Ery12, the genome sequencing of novel strains in genus Alterythrobacter.</title>
        <authorList>
            <person name="Cheng H."/>
            <person name="Wu Y.-H."/>
            <person name="Fang C."/>
            <person name="Xu X.-W."/>
        </authorList>
    </citation>
    <scope>NUCLEOTIDE SEQUENCE [LARGE SCALE GENOMIC DNA]</scope>
    <source>
        <strain evidence="2 3">Ery1</strain>
    </source>
</reference>
<dbReference type="OrthoDB" id="33037at2"/>
<dbReference type="Pfam" id="PF10722">
    <property type="entry name" value="YbjN"/>
    <property type="match status" value="1"/>
</dbReference>
<dbReference type="RefSeq" id="WP_119511453.1">
    <property type="nucleotide sequence ID" value="NZ_QXFK01000004.1"/>
</dbReference>
<dbReference type="Proteomes" id="UP000285092">
    <property type="component" value="Unassembled WGS sequence"/>
</dbReference>
<keyword evidence="3" id="KW-1185">Reference proteome</keyword>
<sequence>MKRLIAASALVLAAAPLGAQTGEAMVAAKNPQGILAALEGAGYDAELTEDGTGDPMILTRLSGWSTRIYFYGCDETSHDGCDALQFSAGFDRKEPWTAEEALALARKYRFSSTFLDDEGDPYIEWDVITGDGIPAPVFLASVLSFSDAIDVARREAFAGETVE</sequence>
<feature type="chain" id="PRO_5019294248" evidence="1">
    <location>
        <begin position="20"/>
        <end position="163"/>
    </location>
</feature>
<feature type="signal peptide" evidence="1">
    <location>
        <begin position="1"/>
        <end position="19"/>
    </location>
</feature>
<evidence type="ECO:0000313" key="3">
    <source>
        <dbReference type="Proteomes" id="UP000285092"/>
    </source>
</evidence>
<evidence type="ECO:0000313" key="2">
    <source>
        <dbReference type="EMBL" id="RIV81449.1"/>
    </source>
</evidence>
<keyword evidence="1" id="KW-0732">Signal</keyword>
<name>A0A418NML4_9SPHN</name>
<protein>
    <submittedName>
        <fullName evidence="2">YbjN domain-containing protein</fullName>
    </submittedName>
</protein>
<dbReference type="EMBL" id="QXFK01000004">
    <property type="protein sequence ID" value="RIV81449.1"/>
    <property type="molecule type" value="Genomic_DNA"/>
</dbReference>
<comment type="caution">
    <text evidence="2">The sequence shown here is derived from an EMBL/GenBank/DDBJ whole genome shotgun (WGS) entry which is preliminary data.</text>
</comment>
<proteinExistence type="predicted"/>
<gene>
    <name evidence="2" type="ORF">D2V04_00615</name>
</gene>
<evidence type="ECO:0000256" key="1">
    <source>
        <dbReference type="SAM" id="SignalP"/>
    </source>
</evidence>
<dbReference type="InterPro" id="IPR019660">
    <property type="entry name" value="Put_sensory_transdc_reg_YbjN"/>
</dbReference>